<comment type="caution">
    <text evidence="3">The sequence shown here is derived from an EMBL/GenBank/DDBJ whole genome shotgun (WGS) entry which is preliminary data.</text>
</comment>
<dbReference type="Gene3D" id="1.10.287.110">
    <property type="entry name" value="DnaJ domain"/>
    <property type="match status" value="1"/>
</dbReference>
<dbReference type="PANTHER" id="PTHR44272:SF3">
    <property type="entry name" value="J DOMAIN-CONTAINING PROTEIN"/>
    <property type="match status" value="1"/>
</dbReference>
<sequence length="382" mass="41289">MAESSPFEHLDPYVVLGVERTATAADIKSAYRRKALRVHPDKHQGDSQAAEAAAEEFRQLSFANTILSDPDKRRRYDAGGLGNLKQSELENVELDVSSLGPLSTAMAALFAKMGVPIKTSVPLPVLEAARSGAFRAELLPFGAAVAGRVEKSACHFYTVEVLQEQLDGGFFIAAHSTAGSKFKLLLFEQGAEGQWEVLMQEDSMKALRNTQLAGLFFLGFDTYNVGPKVSPLELQDRPEAALFKRLANMAPRELPVEPLRPGRYVVAVYGDNWFKKAAYTLEFLPASGPAAPAAARVREAEAALFAKRGGLQGFEADFQQAQAAFLAAAERYGREEAEVDALLGERDAAYLQLLAVPSAAGRGGEQAPAAQPAKRPFSLFGR</sequence>
<dbReference type="EMBL" id="JALJOU010000063">
    <property type="protein sequence ID" value="KAK9826758.1"/>
    <property type="molecule type" value="Genomic_DNA"/>
</dbReference>
<accession>A0AAW1QYY3</accession>
<organism evidence="3 4">
    <name type="scientific">Elliptochloris bilobata</name>
    <dbReference type="NCBI Taxonomy" id="381761"/>
    <lineage>
        <taxon>Eukaryota</taxon>
        <taxon>Viridiplantae</taxon>
        <taxon>Chlorophyta</taxon>
        <taxon>core chlorophytes</taxon>
        <taxon>Trebouxiophyceae</taxon>
        <taxon>Trebouxiophyceae incertae sedis</taxon>
        <taxon>Elliptochloris clade</taxon>
        <taxon>Elliptochloris</taxon>
    </lineage>
</organism>
<dbReference type="Pfam" id="PF00226">
    <property type="entry name" value="DnaJ"/>
    <property type="match status" value="1"/>
</dbReference>
<evidence type="ECO:0000259" key="2">
    <source>
        <dbReference type="PROSITE" id="PS50076"/>
    </source>
</evidence>
<feature type="domain" description="J" evidence="2">
    <location>
        <begin position="11"/>
        <end position="80"/>
    </location>
</feature>
<dbReference type="CDD" id="cd06257">
    <property type="entry name" value="DnaJ"/>
    <property type="match status" value="1"/>
</dbReference>
<reference evidence="3 4" key="1">
    <citation type="journal article" date="2024" name="Nat. Commun.">
        <title>Phylogenomics reveals the evolutionary origins of lichenization in chlorophyte algae.</title>
        <authorList>
            <person name="Puginier C."/>
            <person name="Libourel C."/>
            <person name="Otte J."/>
            <person name="Skaloud P."/>
            <person name="Haon M."/>
            <person name="Grisel S."/>
            <person name="Petersen M."/>
            <person name="Berrin J.G."/>
            <person name="Delaux P.M."/>
            <person name="Dal Grande F."/>
            <person name="Keller J."/>
        </authorList>
    </citation>
    <scope>NUCLEOTIDE SEQUENCE [LARGE SCALE GENOMIC DNA]</scope>
    <source>
        <strain evidence="3 4">SAG 245.80</strain>
    </source>
</reference>
<evidence type="ECO:0000313" key="4">
    <source>
        <dbReference type="Proteomes" id="UP001445335"/>
    </source>
</evidence>
<evidence type="ECO:0000256" key="1">
    <source>
        <dbReference type="SAM" id="MobiDB-lite"/>
    </source>
</evidence>
<dbReference type="InterPro" id="IPR036869">
    <property type="entry name" value="J_dom_sf"/>
</dbReference>
<keyword evidence="4" id="KW-1185">Reference proteome</keyword>
<dbReference type="PRINTS" id="PR00625">
    <property type="entry name" value="JDOMAIN"/>
</dbReference>
<dbReference type="InterPro" id="IPR001623">
    <property type="entry name" value="DnaJ_domain"/>
</dbReference>
<evidence type="ECO:0000313" key="3">
    <source>
        <dbReference type="EMBL" id="KAK9826758.1"/>
    </source>
</evidence>
<dbReference type="AlphaFoldDB" id="A0AAW1QYY3"/>
<proteinExistence type="predicted"/>
<name>A0AAW1QYY3_9CHLO</name>
<gene>
    <name evidence="3" type="ORF">WJX81_006391</name>
</gene>
<dbReference type="PROSITE" id="PS50076">
    <property type="entry name" value="DNAJ_2"/>
    <property type="match status" value="1"/>
</dbReference>
<protein>
    <recommendedName>
        <fullName evidence="2">J domain-containing protein</fullName>
    </recommendedName>
</protein>
<feature type="region of interest" description="Disordered" evidence="1">
    <location>
        <begin position="361"/>
        <end position="382"/>
    </location>
</feature>
<dbReference type="SMART" id="SM00271">
    <property type="entry name" value="DnaJ"/>
    <property type="match status" value="1"/>
</dbReference>
<dbReference type="Proteomes" id="UP001445335">
    <property type="component" value="Unassembled WGS sequence"/>
</dbReference>
<dbReference type="InterPro" id="IPR052812">
    <property type="entry name" value="Plant_DnaJ_domain"/>
</dbReference>
<dbReference type="SUPFAM" id="SSF46565">
    <property type="entry name" value="Chaperone J-domain"/>
    <property type="match status" value="1"/>
</dbReference>
<dbReference type="PANTHER" id="PTHR44272">
    <property type="entry name" value="DNAJ DOMAIN (PROKARYOTIC HEAT SHOCK PROTEIN)"/>
    <property type="match status" value="1"/>
</dbReference>